<feature type="transmembrane region" description="Helical" evidence="1">
    <location>
        <begin position="393"/>
        <end position="413"/>
    </location>
</feature>
<dbReference type="InterPro" id="IPR036259">
    <property type="entry name" value="MFS_trans_sf"/>
</dbReference>
<dbReference type="OrthoDB" id="28454at2157"/>
<dbReference type="InterPro" id="IPR020846">
    <property type="entry name" value="MFS_dom"/>
</dbReference>
<organism evidence="3 4">
    <name type="scientific">Vulcanisaeta moutnovskia (strain 768-28)</name>
    <dbReference type="NCBI Taxonomy" id="985053"/>
    <lineage>
        <taxon>Archaea</taxon>
        <taxon>Thermoproteota</taxon>
        <taxon>Thermoprotei</taxon>
        <taxon>Thermoproteales</taxon>
        <taxon>Thermoproteaceae</taxon>
        <taxon>Vulcanisaeta</taxon>
    </lineage>
</organism>
<dbReference type="Pfam" id="PF07690">
    <property type="entry name" value="MFS_1"/>
    <property type="match status" value="2"/>
</dbReference>
<dbReference type="HOGENOM" id="CLU_025894_3_1_2"/>
<keyword evidence="1" id="KW-1133">Transmembrane helix</keyword>
<evidence type="ECO:0000259" key="2">
    <source>
        <dbReference type="PROSITE" id="PS50850"/>
    </source>
</evidence>
<dbReference type="Proteomes" id="UP000007485">
    <property type="component" value="Chromosome"/>
</dbReference>
<feature type="transmembrane region" description="Helical" evidence="1">
    <location>
        <begin position="316"/>
        <end position="340"/>
    </location>
</feature>
<feature type="transmembrane region" description="Helical" evidence="1">
    <location>
        <begin position="246"/>
        <end position="270"/>
    </location>
</feature>
<feature type="transmembrane region" description="Helical" evidence="1">
    <location>
        <begin position="66"/>
        <end position="86"/>
    </location>
</feature>
<feature type="transmembrane region" description="Helical" evidence="1">
    <location>
        <begin position="282"/>
        <end position="304"/>
    </location>
</feature>
<evidence type="ECO:0000256" key="1">
    <source>
        <dbReference type="SAM" id="Phobius"/>
    </source>
</evidence>
<evidence type="ECO:0000313" key="4">
    <source>
        <dbReference type="Proteomes" id="UP000007485"/>
    </source>
</evidence>
<sequence length="431" mass="46169">MSGESSLSLEYAENLVFKGLFLIAIVPNWDRDVWLLLASRGLRSVAGGALGVVTGLYLYYYLHLSLTEVGIFFGVGAFTAPLLSLLFGRLGDKYSRKVILLLTLSFLPIATAILLVTRYYPLLLLAAALGGFGTAGTLASGSFGAVAAPVQTAILADKTEGMDRSMVYAIFNLVSGTASAIGALLANLSYRDVFYAALALSTISLFVILLIKEEHGPKHRANDDPNGNSKTITQQVRRDLTYIKRFAIVGALNGTAQGLITPFLPIIFKMVLHVNNGVVGDIFFIGGLAAAFTSLTAPVFSRIFGLRDAIIIPRIISTIALILIPFSTTLYLAAITYVIYVMFRVSSLAPQQALMMELVGRGNRSTVSGVNQASRLLPSATAMTAAGPMLDYLPIPVPFTIAFAANIANIALYRKFFPNPKPTRGGVTVIE</sequence>
<dbReference type="EMBL" id="CP002529">
    <property type="protein sequence ID" value="ADY02221.1"/>
    <property type="molecule type" value="Genomic_DNA"/>
</dbReference>
<reference evidence="3 4" key="1">
    <citation type="journal article" date="2011" name="J. Bacteriol.">
        <title>Complete genome sequence of 'Vulcanisaeta moutnovskia' strain 768-28, a novel member of the hyperthermophilic crenarchaeal genus vulcanisaeta.</title>
        <authorList>
            <person name="Gumerov V.M."/>
            <person name="Mardanov A.V."/>
            <person name="Beletsky A.V."/>
            <person name="Prokofeva M.I."/>
            <person name="Bonch-Osmolovskaya E.A."/>
            <person name="Ravin N.V."/>
            <person name="Skryabin K.G."/>
        </authorList>
    </citation>
    <scope>NUCLEOTIDE SEQUENCE [LARGE SCALE GENOMIC DNA]</scope>
    <source>
        <strain evidence="3 4">768-28</strain>
    </source>
</reference>
<dbReference type="PANTHER" id="PTHR23520">
    <property type="entry name" value="TRANSPORTER, PUTATIVE (AFU_ORTHOLOGUE AFUA_3G04000)-RELATED"/>
    <property type="match status" value="1"/>
</dbReference>
<feature type="transmembrane region" description="Helical" evidence="1">
    <location>
        <begin position="122"/>
        <end position="146"/>
    </location>
</feature>
<evidence type="ECO:0000313" key="3">
    <source>
        <dbReference type="EMBL" id="ADY02221.1"/>
    </source>
</evidence>
<keyword evidence="1" id="KW-0812">Transmembrane</keyword>
<feature type="transmembrane region" description="Helical" evidence="1">
    <location>
        <begin position="41"/>
        <end position="60"/>
    </location>
</feature>
<dbReference type="Gene3D" id="1.20.1250.20">
    <property type="entry name" value="MFS general substrate transporter like domains"/>
    <property type="match status" value="2"/>
</dbReference>
<dbReference type="SUPFAM" id="SSF103473">
    <property type="entry name" value="MFS general substrate transporter"/>
    <property type="match status" value="1"/>
</dbReference>
<feature type="transmembrane region" description="Helical" evidence="1">
    <location>
        <begin position="12"/>
        <end position="29"/>
    </location>
</feature>
<dbReference type="AlphaFoldDB" id="F0QWC6"/>
<gene>
    <name evidence="3" type="ordered locus">VMUT_2023</name>
</gene>
<proteinExistence type="predicted"/>
<protein>
    <submittedName>
        <fullName evidence="3">Major facilitator superfamily MFS_1</fullName>
    </submittedName>
</protein>
<keyword evidence="1" id="KW-0472">Membrane</keyword>
<dbReference type="PANTHER" id="PTHR23520:SF5">
    <property type="entry name" value="TRANSPORTER, PUTATIVE (AFU_ORTHOLOGUE AFUA_3G04000)-RELATED"/>
    <property type="match status" value="1"/>
</dbReference>
<feature type="transmembrane region" description="Helical" evidence="1">
    <location>
        <begin position="98"/>
        <end position="116"/>
    </location>
</feature>
<dbReference type="InterPro" id="IPR011701">
    <property type="entry name" value="MFS"/>
</dbReference>
<dbReference type="KEGG" id="vmo:VMUT_2023"/>
<accession>F0QWC6</accession>
<dbReference type="eggNOG" id="arCOG00132">
    <property type="taxonomic scope" value="Archaea"/>
</dbReference>
<dbReference type="GO" id="GO:0022857">
    <property type="term" value="F:transmembrane transporter activity"/>
    <property type="evidence" value="ECO:0007669"/>
    <property type="project" value="InterPro"/>
</dbReference>
<feature type="transmembrane region" description="Helical" evidence="1">
    <location>
        <begin position="193"/>
        <end position="211"/>
    </location>
</feature>
<feature type="domain" description="Major facilitator superfamily (MFS) profile" evidence="2">
    <location>
        <begin position="16"/>
        <end position="423"/>
    </location>
</feature>
<dbReference type="PROSITE" id="PS50850">
    <property type="entry name" value="MFS"/>
    <property type="match status" value="1"/>
</dbReference>
<name>F0QWC6_VULM7</name>
<dbReference type="STRING" id="985053.VMUT_2023"/>
<keyword evidence="4" id="KW-1185">Reference proteome</keyword>
<feature type="transmembrane region" description="Helical" evidence="1">
    <location>
        <begin position="167"/>
        <end position="187"/>
    </location>
</feature>